<dbReference type="InterPro" id="IPR051395">
    <property type="entry name" value="Cytochrome_c_Peroxidase/MauG"/>
</dbReference>
<keyword evidence="12" id="KW-1185">Reference proteome</keyword>
<dbReference type="GO" id="GO:0020037">
    <property type="term" value="F:heme binding"/>
    <property type="evidence" value="ECO:0007669"/>
    <property type="project" value="InterPro"/>
</dbReference>
<dbReference type="GO" id="GO:0004130">
    <property type="term" value="F:cytochrome-c peroxidase activity"/>
    <property type="evidence" value="ECO:0007669"/>
    <property type="project" value="TreeGrafter"/>
</dbReference>
<keyword evidence="3 9" id="KW-0479">Metal-binding</keyword>
<sequence>MKRPILQFVGTKSLVFMLLLGGTVAISFRQQVDSPKRYPFVYPASFGNNYMVPSSNVTTEEGVQLGRMLFYETRLSANNTISCANCHKQEYAFADNRRQSVGHDGSLTTRNAMALVNLLWVKQFFWDGRVKGLEEQAVFPLTDPHEMGQALEESVEKLQQTAEYPTLFKAAFGTDVTAKGIVRTLAQFERTLISASSRYDRFLNGEYLPDSSEKRGMDLFTTANCAHCHGGPKMYKELFHNNGFDISRIDPGRSAFTGRQEDKGRFRVATLRNIALTSPYMHDGRFATLREVLDHYSDHIQPSETLSPFLTDHDGNSRLLRLTSQEKTDIIAFLQLLTDSTFITNPLFSNPFNVN</sequence>
<gene>
    <name evidence="11" type="ORF">EWE74_13215</name>
</gene>
<dbReference type="Pfam" id="PF03150">
    <property type="entry name" value="CCP_MauG"/>
    <property type="match status" value="1"/>
</dbReference>
<reference evidence="11 12" key="1">
    <citation type="submission" date="2019-02" db="EMBL/GenBank/DDBJ databases">
        <authorList>
            <person name="Li Y."/>
        </authorList>
    </citation>
    <scope>NUCLEOTIDE SEQUENCE [LARGE SCALE GENOMIC DNA]</scope>
    <source>
        <strain evidence="11 12">30C10-4-7</strain>
    </source>
</reference>
<dbReference type="EMBL" id="SGIT01000002">
    <property type="protein sequence ID" value="RZF60074.1"/>
    <property type="molecule type" value="Genomic_DNA"/>
</dbReference>
<feature type="domain" description="Cytochrome c" evidence="10">
    <location>
        <begin position="211"/>
        <end position="338"/>
    </location>
</feature>
<feature type="binding site" description="covalent" evidence="8">
    <location>
        <position position="86"/>
    </location>
    <ligand>
        <name>heme c</name>
        <dbReference type="ChEBI" id="CHEBI:61717"/>
        <label>1</label>
    </ligand>
</feature>
<dbReference type="PROSITE" id="PS51007">
    <property type="entry name" value="CYTC"/>
    <property type="match status" value="1"/>
</dbReference>
<comment type="caution">
    <text evidence="11">The sequence shown here is derived from an EMBL/GenBank/DDBJ whole genome shotgun (WGS) entry which is preliminary data.</text>
</comment>
<evidence type="ECO:0000256" key="1">
    <source>
        <dbReference type="ARBA" id="ARBA00004418"/>
    </source>
</evidence>
<dbReference type="InterPro" id="IPR026259">
    <property type="entry name" value="MauG/Cytc_peroxidase"/>
</dbReference>
<feature type="binding site" description="covalent" evidence="8">
    <location>
        <position position="228"/>
    </location>
    <ligand>
        <name>heme c</name>
        <dbReference type="ChEBI" id="CHEBI:61717"/>
        <label>2</label>
    </ligand>
</feature>
<feature type="binding site" description="axial binding residue" evidence="9">
    <location>
        <position position="103"/>
    </location>
    <ligand>
        <name>heme c</name>
        <dbReference type="ChEBI" id="CHEBI:61717"/>
        <label>1</label>
    </ligand>
    <ligandPart>
        <name>Fe</name>
        <dbReference type="ChEBI" id="CHEBI:18248"/>
    </ligandPart>
</feature>
<keyword evidence="7 9" id="KW-0408">Iron</keyword>
<keyword evidence="4" id="KW-0732">Signal</keyword>
<dbReference type="GO" id="GO:0042597">
    <property type="term" value="C:periplasmic space"/>
    <property type="evidence" value="ECO:0007669"/>
    <property type="project" value="UniProtKB-SubCell"/>
</dbReference>
<proteinExistence type="predicted"/>
<evidence type="ECO:0000256" key="8">
    <source>
        <dbReference type="PIRSR" id="PIRSR000294-1"/>
    </source>
</evidence>
<keyword evidence="6" id="KW-0560">Oxidoreductase</keyword>
<protein>
    <submittedName>
        <fullName evidence="11">C-type cytochrome</fullName>
    </submittedName>
</protein>
<keyword evidence="2 8" id="KW-0349">Heme</keyword>
<dbReference type="GO" id="GO:0046872">
    <property type="term" value="F:metal ion binding"/>
    <property type="evidence" value="ECO:0007669"/>
    <property type="project" value="UniProtKB-KW"/>
</dbReference>
<comment type="cofactor">
    <cofactor evidence="8">
        <name>heme</name>
        <dbReference type="ChEBI" id="CHEBI:30413"/>
    </cofactor>
    <text evidence="8">Binds 2 heme groups.</text>
</comment>
<evidence type="ECO:0000256" key="5">
    <source>
        <dbReference type="ARBA" id="ARBA00022764"/>
    </source>
</evidence>
<dbReference type="PIRSF" id="PIRSF000294">
    <property type="entry name" value="Cytochrome-c_peroxidase"/>
    <property type="match status" value="1"/>
</dbReference>
<dbReference type="OrthoDB" id="9805202at2"/>
<dbReference type="PANTHER" id="PTHR30600:SF10">
    <property type="entry name" value="BLL6722 PROTEIN"/>
    <property type="match status" value="1"/>
</dbReference>
<evidence type="ECO:0000313" key="12">
    <source>
        <dbReference type="Proteomes" id="UP000292855"/>
    </source>
</evidence>
<dbReference type="PANTHER" id="PTHR30600">
    <property type="entry name" value="CYTOCHROME C PEROXIDASE-RELATED"/>
    <property type="match status" value="1"/>
</dbReference>
<dbReference type="SUPFAM" id="SSF46626">
    <property type="entry name" value="Cytochrome c"/>
    <property type="match status" value="2"/>
</dbReference>
<evidence type="ECO:0000256" key="6">
    <source>
        <dbReference type="ARBA" id="ARBA00023002"/>
    </source>
</evidence>
<feature type="binding site" description="axial binding residue" evidence="9">
    <location>
        <position position="229"/>
    </location>
    <ligand>
        <name>heme c</name>
        <dbReference type="ChEBI" id="CHEBI:61717"/>
        <label>2</label>
    </ligand>
    <ligandPart>
        <name>Fe</name>
        <dbReference type="ChEBI" id="CHEBI:18248"/>
    </ligandPart>
</feature>
<evidence type="ECO:0000256" key="4">
    <source>
        <dbReference type="ARBA" id="ARBA00022729"/>
    </source>
</evidence>
<feature type="binding site" description="covalent" evidence="8">
    <location>
        <position position="83"/>
    </location>
    <ligand>
        <name>heme c</name>
        <dbReference type="ChEBI" id="CHEBI:61717"/>
        <label>1</label>
    </ligand>
</feature>
<accession>A0A4Q6XRJ6</accession>
<dbReference type="GO" id="GO:0009055">
    <property type="term" value="F:electron transfer activity"/>
    <property type="evidence" value="ECO:0007669"/>
    <property type="project" value="InterPro"/>
</dbReference>
<dbReference type="RefSeq" id="WP_130141992.1">
    <property type="nucleotide sequence ID" value="NZ_SGIT01000002.1"/>
</dbReference>
<keyword evidence="5" id="KW-0574">Periplasm</keyword>
<dbReference type="InterPro" id="IPR036909">
    <property type="entry name" value="Cyt_c-like_dom_sf"/>
</dbReference>
<evidence type="ECO:0000259" key="10">
    <source>
        <dbReference type="PROSITE" id="PS51007"/>
    </source>
</evidence>
<feature type="binding site" description="axial binding residue" evidence="9">
    <location>
        <position position="87"/>
    </location>
    <ligand>
        <name>heme c</name>
        <dbReference type="ChEBI" id="CHEBI:61717"/>
        <label>1</label>
    </ligand>
    <ligandPart>
        <name>Fe</name>
        <dbReference type="ChEBI" id="CHEBI:18248"/>
    </ligandPart>
</feature>
<comment type="PTM">
    <text evidence="8">Binds 2 heme groups per subunit.</text>
</comment>
<dbReference type="Gene3D" id="1.10.760.10">
    <property type="entry name" value="Cytochrome c-like domain"/>
    <property type="match status" value="2"/>
</dbReference>
<comment type="subcellular location">
    <subcellularLocation>
        <location evidence="1">Periplasm</location>
    </subcellularLocation>
</comment>
<dbReference type="InterPro" id="IPR009056">
    <property type="entry name" value="Cyt_c-like_dom"/>
</dbReference>
<evidence type="ECO:0000256" key="2">
    <source>
        <dbReference type="ARBA" id="ARBA00022617"/>
    </source>
</evidence>
<dbReference type="Proteomes" id="UP000292855">
    <property type="component" value="Unassembled WGS sequence"/>
</dbReference>
<evidence type="ECO:0000256" key="3">
    <source>
        <dbReference type="ARBA" id="ARBA00022723"/>
    </source>
</evidence>
<dbReference type="AlphaFoldDB" id="A0A4Q6XRJ6"/>
<dbReference type="InterPro" id="IPR004852">
    <property type="entry name" value="Di-haem_cyt_c_peroxidsae"/>
</dbReference>
<name>A0A4Q6XRJ6_9SPHI</name>
<evidence type="ECO:0000313" key="11">
    <source>
        <dbReference type="EMBL" id="RZF60074.1"/>
    </source>
</evidence>
<feature type="binding site" description="covalent" evidence="8">
    <location>
        <position position="225"/>
    </location>
    <ligand>
        <name>heme c</name>
        <dbReference type="ChEBI" id="CHEBI:61717"/>
        <label>2</label>
    </ligand>
</feature>
<evidence type="ECO:0000256" key="7">
    <source>
        <dbReference type="ARBA" id="ARBA00023004"/>
    </source>
</evidence>
<evidence type="ECO:0000256" key="9">
    <source>
        <dbReference type="PIRSR" id="PIRSR000294-2"/>
    </source>
</evidence>
<organism evidence="11 12">
    <name type="scientific">Sphingobacterium corticibacterium</name>
    <dbReference type="NCBI Taxonomy" id="2484746"/>
    <lineage>
        <taxon>Bacteria</taxon>
        <taxon>Pseudomonadati</taxon>
        <taxon>Bacteroidota</taxon>
        <taxon>Sphingobacteriia</taxon>
        <taxon>Sphingobacteriales</taxon>
        <taxon>Sphingobacteriaceae</taxon>
        <taxon>Sphingobacterium</taxon>
    </lineage>
</organism>